<dbReference type="Gene3D" id="2.60.40.10">
    <property type="entry name" value="Immunoglobulins"/>
    <property type="match status" value="2"/>
</dbReference>
<feature type="domain" description="Ig-like" evidence="3">
    <location>
        <begin position="1302"/>
        <end position="1378"/>
    </location>
</feature>
<evidence type="ECO:0000256" key="1">
    <source>
        <dbReference type="SAM" id="Phobius"/>
    </source>
</evidence>
<dbReference type="Pfam" id="PF12245">
    <property type="entry name" value="Big_3_2"/>
    <property type="match status" value="1"/>
</dbReference>
<gene>
    <name evidence="4" type="ORF">H9661_02445</name>
</gene>
<keyword evidence="1" id="KW-0812">Transmembrane</keyword>
<protein>
    <submittedName>
        <fullName evidence="4">Ig-like domain repeat protein</fullName>
    </submittedName>
</protein>
<dbReference type="Pfam" id="PF13750">
    <property type="entry name" value="Big_3_3"/>
    <property type="match status" value="3"/>
</dbReference>
<sequence length="1709" mass="189837">MSVKRRNNLIWCLVLFMAVFVGGISTIVYSSSSEKIEISLGDNKWSPNFTNPGDDKNTETLTDTWFVNAAIDRFFTVDLSNYFNEKNTDLKKIPFVITATLNNNDTLELTEENIKSDDKGIFTITLPDKINGKNLGDNDNNIKFDIKFNGEWNIPKATKTFNVTIDNVAPEFDFSNIKSEESSIDADIIINEADKDRIKEAKMIISENNLPGIVSDISFNDGKYHYKNITPGKYTIIMKVKDKAGNVSYDDVNLNPSNSITFYIDNKIKPITNLYKKIGDNISKEPIGTDKIEYVNTKTLDLYSKVGLPFQEYSYDIDGKSVIDLCAQMNFQERYIAKEFTKEITIEPTGTIQNLNVHLKDNKKNELNNTYKLFVDTQNPEATVTGLGGNTIDGVTYINAEKLDSTINISDETLESYTLTLYKDNNKISTTHRNNSKDIENDSEADASIKLNNEDDKSSSFALQVNSDGNYSINVVATDKAGNNINKDIKFVKDTQTPKVKVSDIKPVYSNTPEGEGYPEPVVDISDDNYGASIVKIKRNNEEVASATIDELGNFNKVEKEDISVEKDEKDNKFSFSGIKQDGKYTIDIYTKDKAGNEFDTTKGNQDKEVQFTIDKTDPSIDIKSGDSDIPESEETYYKEAQNINIVTSDDNLDSNGSKVSVTKDGKPFNKVPAFNSVDKEAKTSYKFDEDGKYELTVTSKDTAGNSSTKTVKFVIDNIDPEIKFEETSKYSKVKSDIKFTVKEANYEQEGISAECTKIIHHEGSKDTVISNIPLDFSKEETKDGIDTFKIDNDKFDEDATYEIKLNMTDLAGRKAEEQKATFTIDKTAPEIEIAGVDADSHYNTDKTVNIITTDDNQGTNTIEATKNGEKFKVNEFKVEGDKASTSYNFTEEGTYEITVNSVDKAGNDQSKNITFVVDKTSPVTKISSSADKFTNSDKSVTIDVADDYIDTAKVSISCTKKTPDGENNPSYDFIIDDSTIKEDENHKKYASNTYNFGEEGEYILTVTSTDLAGNIQKEPETIEFTVDKSAPQVSFQGITDGTHYNDSTKTVNIDVKDQNLNTDLGNNTVTVLKDGEEYKKDDLDCKEKEATKSYDFTEEGTYVLKVKSSDKAGNIAENNGDGTYDITFVIDRTAPAININDYDSLNNSFNNRGRDVTVSVTERYYDTDNVTVSYEKLTPDGNNVTVNPGFGANGVGEVTTQTYSEFNDDAQYTMTISATDKAGNTASRAVVFTTDKTNPSVSITGVDFDQYYNIDKTVTLKSTDVNERDNVVAVTKNGQGYNIGGFGLSGRDAELSYTFSEEGTYEINYTATDKAGNPSSASTKFTIDKTAPKITPMESVDGTEIHDGAYINKAFTPVFKLDNQEDTIESVTLNGGGNLAGDIPMASDETKYEYKVVARDKASNETTLNVGFTVDTTRPEIKVSGIMSGFFNKNLTPEYEITDTNLDASRTSALLNGNPFTSGTQLEDQENYNFKLSAIDLANNENNNTISFTIDKDKPVIRFETPMSGKYFTEDFVPNFIIDDLTDYTIISMTLDGEDYEKGDLITTEGKHVLFIEVQDKAGNTESVSVEFILDKTPPKFIVDGIEDGKTYYEATSASVKLDNPQDKINSVTVNGQLIENHDTDEYGQDVYKLDFNDIKDYKVVLNATDEAGNKTEEKINFKVADKTIITSIYTNKLILYPLVGGSVAAVAGVGTVLFRRRLKLKIK</sequence>
<accession>A0ABR8PPU8</accession>
<evidence type="ECO:0000313" key="4">
    <source>
        <dbReference type="EMBL" id="MBD7910206.1"/>
    </source>
</evidence>
<proteinExistence type="predicted"/>
<dbReference type="InterPro" id="IPR022038">
    <property type="entry name" value="Ig-like_bact"/>
</dbReference>
<dbReference type="InterPro" id="IPR013783">
    <property type="entry name" value="Ig-like_fold"/>
</dbReference>
<feature type="domain" description="Ig-like" evidence="2">
    <location>
        <begin position="1208"/>
        <end position="1236"/>
    </location>
</feature>
<name>A0ABR8PPU8_9CLOT</name>
<keyword evidence="5" id="KW-1185">Reference proteome</keyword>
<dbReference type="Proteomes" id="UP000627781">
    <property type="component" value="Unassembled WGS sequence"/>
</dbReference>
<dbReference type="EMBL" id="JACSRA010000003">
    <property type="protein sequence ID" value="MBD7910206.1"/>
    <property type="molecule type" value="Genomic_DNA"/>
</dbReference>
<feature type="domain" description="Ig-like" evidence="3">
    <location>
        <begin position="1549"/>
        <end position="1667"/>
    </location>
</feature>
<feature type="domain" description="Ig-like" evidence="3">
    <location>
        <begin position="581"/>
        <end position="714"/>
    </location>
</feature>
<evidence type="ECO:0000313" key="5">
    <source>
        <dbReference type="Proteomes" id="UP000627781"/>
    </source>
</evidence>
<organism evidence="4 5">
    <name type="scientific">Clostridium cibarium</name>
    <dbReference type="NCBI Taxonomy" id="2762247"/>
    <lineage>
        <taxon>Bacteria</taxon>
        <taxon>Bacillati</taxon>
        <taxon>Bacillota</taxon>
        <taxon>Clostridia</taxon>
        <taxon>Eubacteriales</taxon>
        <taxon>Clostridiaceae</taxon>
        <taxon>Clostridium</taxon>
    </lineage>
</organism>
<dbReference type="RefSeq" id="WP_191767626.1">
    <property type="nucleotide sequence ID" value="NZ_JACSRA010000003.1"/>
</dbReference>
<reference evidence="4 5" key="1">
    <citation type="submission" date="2020-08" db="EMBL/GenBank/DDBJ databases">
        <title>A Genomic Blueprint of the Chicken Gut Microbiome.</title>
        <authorList>
            <person name="Gilroy R."/>
            <person name="Ravi A."/>
            <person name="Getino M."/>
            <person name="Pursley I."/>
            <person name="Horton D.L."/>
            <person name="Alikhan N.-F."/>
            <person name="Baker D."/>
            <person name="Gharbi K."/>
            <person name="Hall N."/>
            <person name="Watson M."/>
            <person name="Adriaenssens E.M."/>
            <person name="Foster-Nyarko E."/>
            <person name="Jarju S."/>
            <person name="Secka A."/>
            <person name="Antonio M."/>
            <person name="Oren A."/>
            <person name="Chaudhuri R."/>
            <person name="La Ragione R.M."/>
            <person name="Hildebrand F."/>
            <person name="Pallen M.J."/>
        </authorList>
    </citation>
    <scope>NUCLEOTIDE SEQUENCE [LARGE SCALE GENOMIC DNA]</scope>
    <source>
        <strain evidence="4 5">Sa3CVN1</strain>
    </source>
</reference>
<evidence type="ECO:0000259" key="3">
    <source>
        <dbReference type="Pfam" id="PF13750"/>
    </source>
</evidence>
<keyword evidence="1" id="KW-0472">Membrane</keyword>
<keyword evidence="1" id="KW-1133">Transmembrane helix</keyword>
<feature type="transmembrane region" description="Helical" evidence="1">
    <location>
        <begin position="1679"/>
        <end position="1700"/>
    </location>
</feature>
<evidence type="ECO:0000259" key="2">
    <source>
        <dbReference type="Pfam" id="PF12245"/>
    </source>
</evidence>
<comment type="caution">
    <text evidence="4">The sequence shown here is derived from an EMBL/GenBank/DDBJ whole genome shotgun (WGS) entry which is preliminary data.</text>
</comment>